<feature type="region of interest" description="Disordered" evidence="1">
    <location>
        <begin position="46"/>
        <end position="95"/>
    </location>
</feature>
<feature type="domain" description="Transposase IS66 central" evidence="2">
    <location>
        <begin position="170"/>
        <end position="429"/>
    </location>
</feature>
<evidence type="ECO:0000256" key="1">
    <source>
        <dbReference type="SAM" id="MobiDB-lite"/>
    </source>
</evidence>
<evidence type="ECO:0000313" key="3">
    <source>
        <dbReference type="EMBL" id="TQE94265.1"/>
    </source>
</evidence>
<dbReference type="InterPro" id="IPR052344">
    <property type="entry name" value="Transposase-related"/>
</dbReference>
<evidence type="ECO:0000313" key="4">
    <source>
        <dbReference type="Proteomes" id="UP000315400"/>
    </source>
</evidence>
<evidence type="ECO:0000259" key="2">
    <source>
        <dbReference type="Pfam" id="PF03050"/>
    </source>
</evidence>
<feature type="compositionally biased region" description="Gly residues" evidence="1">
    <location>
        <begin position="67"/>
        <end position="76"/>
    </location>
</feature>
<organism evidence="3 4">
    <name type="scientific">Spiribacter salinus</name>
    <dbReference type="NCBI Taxonomy" id="1335746"/>
    <lineage>
        <taxon>Bacteria</taxon>
        <taxon>Pseudomonadati</taxon>
        <taxon>Pseudomonadota</taxon>
        <taxon>Gammaproteobacteria</taxon>
        <taxon>Chromatiales</taxon>
        <taxon>Ectothiorhodospiraceae</taxon>
        <taxon>Spiribacter</taxon>
    </lineage>
</organism>
<name>A0A540VBX6_9GAMM</name>
<dbReference type="EMBL" id="VIFK01000429">
    <property type="protein sequence ID" value="TQE94265.1"/>
    <property type="molecule type" value="Genomic_DNA"/>
</dbReference>
<dbReference type="PANTHER" id="PTHR33678:SF2">
    <property type="match status" value="1"/>
</dbReference>
<feature type="compositionally biased region" description="Basic residues" evidence="1">
    <location>
        <begin position="79"/>
        <end position="88"/>
    </location>
</feature>
<proteinExistence type="predicted"/>
<sequence>MTRLPRYLLSDSEKDALLHKQGALIERQAAIIETLTERIAALEAELGKPRKTARNSHLPPSQDPGRGKGTGTGSSPGSGKKRTKKPRPSRPGVSRCLAATPDETIVCRAGHCVCGADVSGLTQTCRMRYDHIDIPPVVPHVTRIELHGGRCRCGRRYRATPPEGMIPGTPFGPNIHAFLAYLHHSHHVGFERLARLATELFGLKISEGAIANALQRLEAPLANERTEIIKELRAAEVVWCDETTTRINGRLHWQWVFVTPNVVFHEITPRRARAVAEAAMGGHKPAVWVSDRYAGQQDMAATHQVCLAHVLRDVQYAIDSGDTVFAPALAKLLAWAIAVGRRRGQLKQSTLQQYRIKIDNRLDGLLAKPTPHPAGRKLQAQVKAWRSKYFVFLEDRRVSATNNIAEREIRPSVVFRKVTGGFRSEWGARVHASYRSVTSTATISGNAAFDTLRGLASTLFTPNPQTA</sequence>
<protein>
    <submittedName>
        <fullName evidence="3">IS66 family transposase</fullName>
    </submittedName>
</protein>
<reference evidence="3 4" key="1">
    <citation type="submission" date="2019-06" db="EMBL/GenBank/DDBJ databases">
        <title>Metagenome assembled Genome of Spiribacter salinus SL48-SHIP from the microbial mat of Salt Lake 48 (Novosibirsk region, Russia).</title>
        <authorList>
            <person name="Shipova A."/>
            <person name="Rozanov A.S."/>
            <person name="Bryanskaya A.V."/>
            <person name="Peltek S.E."/>
        </authorList>
    </citation>
    <scope>NUCLEOTIDE SEQUENCE [LARGE SCALE GENOMIC DNA]</scope>
    <source>
        <strain evidence="3">SL48-SHIP-2</strain>
    </source>
</reference>
<dbReference type="Pfam" id="PF03050">
    <property type="entry name" value="DDE_Tnp_IS66"/>
    <property type="match status" value="1"/>
</dbReference>
<dbReference type="NCBIfam" id="NF033517">
    <property type="entry name" value="transpos_IS66"/>
    <property type="match status" value="1"/>
</dbReference>
<dbReference type="InterPro" id="IPR004291">
    <property type="entry name" value="Transposase_IS66_central"/>
</dbReference>
<dbReference type="PANTHER" id="PTHR33678">
    <property type="entry name" value="BLL1576 PROTEIN"/>
    <property type="match status" value="1"/>
</dbReference>
<accession>A0A540VBX6</accession>
<comment type="caution">
    <text evidence="3">The sequence shown here is derived from an EMBL/GenBank/DDBJ whole genome shotgun (WGS) entry which is preliminary data.</text>
</comment>
<dbReference type="Proteomes" id="UP000315400">
    <property type="component" value="Unassembled WGS sequence"/>
</dbReference>
<dbReference type="AlphaFoldDB" id="A0A540VBX6"/>
<gene>
    <name evidence="3" type="ORF">FKY71_17740</name>
</gene>